<feature type="transmembrane region" description="Helical" evidence="7">
    <location>
        <begin position="288"/>
        <end position="314"/>
    </location>
</feature>
<evidence type="ECO:0000256" key="5">
    <source>
        <dbReference type="ARBA" id="ARBA00022989"/>
    </source>
</evidence>
<dbReference type="InterPro" id="IPR011701">
    <property type="entry name" value="MFS"/>
</dbReference>
<dbReference type="PROSITE" id="PS50850">
    <property type="entry name" value="MFS"/>
    <property type="match status" value="1"/>
</dbReference>
<accession>A0ABP8UCY2</accession>
<evidence type="ECO:0000256" key="3">
    <source>
        <dbReference type="ARBA" id="ARBA00022475"/>
    </source>
</evidence>
<protein>
    <submittedName>
        <fullName evidence="9">MFS transporter</fullName>
    </submittedName>
</protein>
<dbReference type="Pfam" id="PF07690">
    <property type="entry name" value="MFS_1"/>
    <property type="match status" value="1"/>
</dbReference>
<keyword evidence="6 7" id="KW-0472">Membrane</keyword>
<feature type="transmembrane region" description="Helical" evidence="7">
    <location>
        <begin position="385"/>
        <end position="409"/>
    </location>
</feature>
<feature type="transmembrane region" description="Helical" evidence="7">
    <location>
        <begin position="218"/>
        <end position="238"/>
    </location>
</feature>
<dbReference type="InterPro" id="IPR004638">
    <property type="entry name" value="EmrB-like"/>
</dbReference>
<comment type="caution">
    <text evidence="9">The sequence shown here is derived from an EMBL/GenBank/DDBJ whole genome shotgun (WGS) entry which is preliminary data.</text>
</comment>
<feature type="transmembrane region" description="Helical" evidence="7">
    <location>
        <begin position="421"/>
        <end position="443"/>
    </location>
</feature>
<keyword evidence="3" id="KW-1003">Cell membrane</keyword>
<keyword evidence="10" id="KW-1185">Reference proteome</keyword>
<evidence type="ECO:0000256" key="2">
    <source>
        <dbReference type="ARBA" id="ARBA00022448"/>
    </source>
</evidence>
<dbReference type="InterPro" id="IPR020846">
    <property type="entry name" value="MFS_dom"/>
</dbReference>
<feature type="transmembrane region" description="Helical" evidence="7">
    <location>
        <begin position="188"/>
        <end position="206"/>
    </location>
</feature>
<evidence type="ECO:0000256" key="6">
    <source>
        <dbReference type="ARBA" id="ARBA00023136"/>
    </source>
</evidence>
<name>A0ABP8UCY2_9ACTN</name>
<evidence type="ECO:0000256" key="7">
    <source>
        <dbReference type="SAM" id="Phobius"/>
    </source>
</evidence>
<evidence type="ECO:0000259" key="8">
    <source>
        <dbReference type="PROSITE" id="PS50850"/>
    </source>
</evidence>
<dbReference type="PANTHER" id="PTHR42718">
    <property type="entry name" value="MAJOR FACILITATOR SUPERFAMILY MULTIDRUG TRANSPORTER MFSC"/>
    <property type="match status" value="1"/>
</dbReference>
<feature type="transmembrane region" description="Helical" evidence="7">
    <location>
        <begin position="326"/>
        <end position="347"/>
    </location>
</feature>
<feature type="transmembrane region" description="Helical" evidence="7">
    <location>
        <begin position="541"/>
        <end position="559"/>
    </location>
</feature>
<organism evidence="9 10">
    <name type="scientific">Actinoallomurus vinaceus</name>
    <dbReference type="NCBI Taxonomy" id="1080074"/>
    <lineage>
        <taxon>Bacteria</taxon>
        <taxon>Bacillati</taxon>
        <taxon>Actinomycetota</taxon>
        <taxon>Actinomycetes</taxon>
        <taxon>Streptosporangiales</taxon>
        <taxon>Thermomonosporaceae</taxon>
        <taxon>Actinoallomurus</taxon>
    </lineage>
</organism>
<dbReference type="CDD" id="cd17321">
    <property type="entry name" value="MFS_MMR_MDR_like"/>
    <property type="match status" value="1"/>
</dbReference>
<feature type="transmembrane region" description="Helical" evidence="7">
    <location>
        <begin position="354"/>
        <end position="373"/>
    </location>
</feature>
<evidence type="ECO:0000256" key="1">
    <source>
        <dbReference type="ARBA" id="ARBA00004651"/>
    </source>
</evidence>
<feature type="domain" description="Major facilitator superfamily (MFS) profile" evidence="8">
    <location>
        <begin position="29"/>
        <end position="563"/>
    </location>
</feature>
<dbReference type="EMBL" id="BAABHK010000005">
    <property type="protein sequence ID" value="GAA4627589.1"/>
    <property type="molecule type" value="Genomic_DNA"/>
</dbReference>
<dbReference type="InterPro" id="IPR036259">
    <property type="entry name" value="MFS_trans_sf"/>
</dbReference>
<keyword evidence="5 7" id="KW-1133">Transmembrane helix</keyword>
<dbReference type="NCBIfam" id="TIGR00711">
    <property type="entry name" value="efflux_EmrB"/>
    <property type="match status" value="1"/>
</dbReference>
<dbReference type="RefSeq" id="WP_345432455.1">
    <property type="nucleotide sequence ID" value="NZ_BAABHK010000005.1"/>
</dbReference>
<keyword evidence="2" id="KW-0813">Transport</keyword>
<dbReference type="Gene3D" id="1.20.1250.20">
    <property type="entry name" value="MFS general substrate transporter like domains"/>
    <property type="match status" value="1"/>
</dbReference>
<evidence type="ECO:0000313" key="10">
    <source>
        <dbReference type="Proteomes" id="UP001501442"/>
    </source>
</evidence>
<feature type="transmembrane region" description="Helical" evidence="7">
    <location>
        <begin position="27"/>
        <end position="53"/>
    </location>
</feature>
<feature type="transmembrane region" description="Helical" evidence="7">
    <location>
        <begin position="120"/>
        <end position="140"/>
    </location>
</feature>
<feature type="transmembrane region" description="Helical" evidence="7">
    <location>
        <begin position="95"/>
        <end position="114"/>
    </location>
</feature>
<evidence type="ECO:0000256" key="4">
    <source>
        <dbReference type="ARBA" id="ARBA00022692"/>
    </source>
</evidence>
<reference evidence="10" key="1">
    <citation type="journal article" date="2019" name="Int. J. Syst. Evol. Microbiol.">
        <title>The Global Catalogue of Microorganisms (GCM) 10K type strain sequencing project: providing services to taxonomists for standard genome sequencing and annotation.</title>
        <authorList>
            <consortium name="The Broad Institute Genomics Platform"/>
            <consortium name="The Broad Institute Genome Sequencing Center for Infectious Disease"/>
            <person name="Wu L."/>
            <person name="Ma J."/>
        </authorList>
    </citation>
    <scope>NUCLEOTIDE SEQUENCE [LARGE SCALE GENOMIC DNA]</scope>
    <source>
        <strain evidence="10">JCM 17939</strain>
    </source>
</reference>
<dbReference type="PANTHER" id="PTHR42718:SF39">
    <property type="entry name" value="ACTINORHODIN TRANSPORTER-RELATED"/>
    <property type="match status" value="1"/>
</dbReference>
<feature type="transmembrane region" description="Helical" evidence="7">
    <location>
        <begin position="152"/>
        <end position="176"/>
    </location>
</feature>
<sequence length="569" mass="60172">MVAGESALSTDSARSVSEPGPMDAKAWIGLIVILLAAFMELLDVSVVSVAIPAIQKDIDATYAQIQWTLAGYQLAFAAGMITGGRLGDIFGRKRMFMTGVVAFTLASLLCGLATGPDMLIASRVIQGLAASVMFPQVLAIMHVSFPEDKRAAVFGAFGAMAGLSGIAGPLLGGVLVDANLFGWDWRTIFLINLPVGVIAVALAPSLVKESRATERVRLDLLGVLLVTAALVLLVYPVIQGRDAGWPAWTWISMAASIPVFVAFVLWQQARKRKNGSPLIELRLFRQRAFSAGLFVSLLFWTAIASVFLVLTIFLQAGWNYTPLHTGLTFLPLAGASFVGSGLAVRLAPKIGRMVVQLGCLICVAGLVWLMVTVHDKTADLTTGRLTPSFVVFGVGLGLLIATLNDLILTGVRNDDTGSATGVLNTAGQVAGAVGVAVIGLIFFGQLADRSDEAVAAGVPKLRQELQTAGVPAPAIEGVVTGFKVCYHDVAHAKDPTQTPPSCGKMAAGLDPQAMGAVRASVEKVRPEVQRRDFSDSLVPSLYYQIAVFAGTFLLVFFLPRRTSGEMHGH</sequence>
<dbReference type="Gene3D" id="1.20.1720.10">
    <property type="entry name" value="Multidrug resistance protein D"/>
    <property type="match status" value="1"/>
</dbReference>
<proteinExistence type="predicted"/>
<dbReference type="SUPFAM" id="SSF103473">
    <property type="entry name" value="MFS general substrate transporter"/>
    <property type="match status" value="1"/>
</dbReference>
<evidence type="ECO:0000313" key="9">
    <source>
        <dbReference type="EMBL" id="GAA4627589.1"/>
    </source>
</evidence>
<feature type="transmembrane region" description="Helical" evidence="7">
    <location>
        <begin position="250"/>
        <end position="267"/>
    </location>
</feature>
<comment type="subcellular location">
    <subcellularLocation>
        <location evidence="1">Cell membrane</location>
        <topology evidence="1">Multi-pass membrane protein</topology>
    </subcellularLocation>
</comment>
<gene>
    <name evidence="9" type="ORF">GCM10023196_040400</name>
</gene>
<keyword evidence="4 7" id="KW-0812">Transmembrane</keyword>
<dbReference type="PRINTS" id="PR01036">
    <property type="entry name" value="TCRTETB"/>
</dbReference>
<dbReference type="Proteomes" id="UP001501442">
    <property type="component" value="Unassembled WGS sequence"/>
</dbReference>